<feature type="chain" id="PRO_5020295178" evidence="2">
    <location>
        <begin position="18"/>
        <end position="117"/>
    </location>
</feature>
<feature type="region of interest" description="Disordered" evidence="1">
    <location>
        <begin position="27"/>
        <end position="51"/>
    </location>
</feature>
<reference evidence="3 4" key="1">
    <citation type="submission" date="2019-03" db="EMBL/GenBank/DDBJ databases">
        <title>Genomic Encyclopedia of Type Strains, Phase IV (KMG-IV): sequencing the most valuable type-strain genomes for metagenomic binning, comparative biology and taxonomic classification.</title>
        <authorList>
            <person name="Goeker M."/>
        </authorList>
    </citation>
    <scope>NUCLEOTIDE SEQUENCE [LARGE SCALE GENOMIC DNA]</scope>
    <source>
        <strain evidence="3 4">DSM 25059</strain>
    </source>
</reference>
<evidence type="ECO:0000313" key="3">
    <source>
        <dbReference type="EMBL" id="TDN84368.1"/>
    </source>
</evidence>
<dbReference type="Pfam" id="PF11604">
    <property type="entry name" value="CusF_Ec"/>
    <property type="match status" value="1"/>
</dbReference>
<evidence type="ECO:0000256" key="1">
    <source>
        <dbReference type="SAM" id="MobiDB-lite"/>
    </source>
</evidence>
<dbReference type="AlphaFoldDB" id="A0A4V3BTX2"/>
<accession>A0A4V3BTX2</accession>
<dbReference type="EMBL" id="SNWD01000003">
    <property type="protein sequence ID" value="TDN84368.1"/>
    <property type="molecule type" value="Genomic_DNA"/>
</dbReference>
<protein>
    <submittedName>
        <fullName evidence="3">Cu(I)/Ag(I) efflux system protein CusF</fullName>
    </submittedName>
</protein>
<name>A0A4V3BTX2_9SPHN</name>
<dbReference type="RefSeq" id="WP_228167085.1">
    <property type="nucleotide sequence ID" value="NZ_BMLU01000003.1"/>
</dbReference>
<proteinExistence type="predicted"/>
<dbReference type="Proteomes" id="UP000295493">
    <property type="component" value="Unassembled WGS sequence"/>
</dbReference>
<feature type="signal peptide" evidence="2">
    <location>
        <begin position="1"/>
        <end position="17"/>
    </location>
</feature>
<dbReference type="InterPro" id="IPR021647">
    <property type="entry name" value="CusF_Ec"/>
</dbReference>
<dbReference type="Gene3D" id="2.40.50.320">
    <property type="entry name" value="Copper binding periplasmic protein CusF"/>
    <property type="match status" value="1"/>
</dbReference>
<keyword evidence="2" id="KW-0732">Signal</keyword>
<dbReference type="InterPro" id="IPR042230">
    <property type="entry name" value="CusF_sf"/>
</dbReference>
<keyword evidence="4" id="KW-1185">Reference proteome</keyword>
<dbReference type="PROSITE" id="PS51257">
    <property type="entry name" value="PROKAR_LIPOPROTEIN"/>
    <property type="match status" value="1"/>
</dbReference>
<organism evidence="3 4">
    <name type="scientific">Stakelama pacifica</name>
    <dbReference type="NCBI Taxonomy" id="517720"/>
    <lineage>
        <taxon>Bacteria</taxon>
        <taxon>Pseudomonadati</taxon>
        <taxon>Pseudomonadota</taxon>
        <taxon>Alphaproteobacteria</taxon>
        <taxon>Sphingomonadales</taxon>
        <taxon>Sphingomonadaceae</taxon>
        <taxon>Stakelama</taxon>
    </lineage>
</organism>
<comment type="caution">
    <text evidence="3">The sequence shown here is derived from an EMBL/GenBank/DDBJ whole genome shotgun (WGS) entry which is preliminary data.</text>
</comment>
<evidence type="ECO:0000313" key="4">
    <source>
        <dbReference type="Proteomes" id="UP000295493"/>
    </source>
</evidence>
<gene>
    <name evidence="3" type="ORF">EV664_1037</name>
</gene>
<evidence type="ECO:0000256" key="2">
    <source>
        <dbReference type="SAM" id="SignalP"/>
    </source>
</evidence>
<sequence>MRSATLMTMLAATLVLAACDASEETGTMPMASEDMPMMQSGEAGRTASAEGTITAIDADAGTITVDHGAVPAVDWPAMTMAFEAGEALRGELAVGDAVTFEFRTSNAGNEIISVTER</sequence>